<dbReference type="InterPro" id="IPR011991">
    <property type="entry name" value="ArsR-like_HTH"/>
</dbReference>
<evidence type="ECO:0000313" key="4">
    <source>
        <dbReference type="Proteomes" id="UP000038647"/>
    </source>
</evidence>
<dbReference type="EMBL" id="CQEH01000007">
    <property type="protein sequence ID" value="CNL02866.1"/>
    <property type="molecule type" value="Genomic_DNA"/>
</dbReference>
<dbReference type="CDD" id="cd00090">
    <property type="entry name" value="HTH_ARSR"/>
    <property type="match status" value="1"/>
</dbReference>
<dbReference type="Proteomes" id="UP000041595">
    <property type="component" value="Unassembled WGS sequence"/>
</dbReference>
<evidence type="ECO:0000313" key="3">
    <source>
        <dbReference type="EMBL" id="CNL02866.1"/>
    </source>
</evidence>
<dbReference type="InterPro" id="IPR036390">
    <property type="entry name" value="WH_DNA-bd_sf"/>
</dbReference>
<feature type="domain" description="HTH arsR-type" evidence="1">
    <location>
        <begin position="1"/>
        <end position="58"/>
    </location>
</feature>
<dbReference type="InterPro" id="IPR036388">
    <property type="entry name" value="WH-like_DNA-bd_sf"/>
</dbReference>
<proteinExistence type="predicted"/>
<dbReference type="AlphaFoldDB" id="A0A0T9TNP8"/>
<dbReference type="InterPro" id="IPR001845">
    <property type="entry name" value="HTH_ArsR_DNA-bd_dom"/>
</dbReference>
<dbReference type="eggNOG" id="COG0640">
    <property type="taxonomic scope" value="Bacteria"/>
</dbReference>
<dbReference type="RefSeq" id="WP_186367070.1">
    <property type="nucleotide sequence ID" value="NZ_CABHPY010000144.1"/>
</dbReference>
<dbReference type="STRING" id="1453495.AT01_4089"/>
<evidence type="ECO:0000313" key="2">
    <source>
        <dbReference type="EMBL" id="CNK93540.1"/>
    </source>
</evidence>
<accession>A0A0T9TNP8</accession>
<dbReference type="EMBL" id="CQEJ01000007">
    <property type="protein sequence ID" value="CNK93540.1"/>
    <property type="molecule type" value="Genomic_DNA"/>
</dbReference>
<gene>
    <name evidence="2" type="ORF">ERS137965_01511</name>
    <name evidence="3" type="ORF">ERS137966_02019</name>
</gene>
<evidence type="ECO:0000313" key="5">
    <source>
        <dbReference type="Proteomes" id="UP000041595"/>
    </source>
</evidence>
<evidence type="ECO:0000259" key="1">
    <source>
        <dbReference type="PROSITE" id="PS50987"/>
    </source>
</evidence>
<keyword evidence="4" id="KW-1185">Reference proteome</keyword>
<dbReference type="Proteomes" id="UP000038647">
    <property type="component" value="Unassembled WGS sequence"/>
</dbReference>
<sequence length="98" mass="11088">MAELTGLSIADASQHLQHLKRAGFVLGRREGKHVLYRLGNGPIVPLLGVLQDYAVHNHSEIRELVADVFRRREQLDAIRQDELLLRMQEGSVILLAVR</sequence>
<dbReference type="GO" id="GO:0003700">
    <property type="term" value="F:DNA-binding transcription factor activity"/>
    <property type="evidence" value="ECO:0007669"/>
    <property type="project" value="InterPro"/>
</dbReference>
<dbReference type="PROSITE" id="PS50987">
    <property type="entry name" value="HTH_ARSR_2"/>
    <property type="match status" value="1"/>
</dbReference>
<name>A0A0T9TNP8_YERAL</name>
<organism evidence="2 5">
    <name type="scientific">Yersinia aldovae</name>
    <dbReference type="NCBI Taxonomy" id="29483"/>
    <lineage>
        <taxon>Bacteria</taxon>
        <taxon>Pseudomonadati</taxon>
        <taxon>Pseudomonadota</taxon>
        <taxon>Gammaproteobacteria</taxon>
        <taxon>Enterobacterales</taxon>
        <taxon>Yersiniaceae</taxon>
        <taxon>Yersinia</taxon>
    </lineage>
</organism>
<reference evidence="3 4" key="2">
    <citation type="submission" date="2015-03" db="EMBL/GenBank/DDBJ databases">
        <authorList>
            <consortium name="Pathogen Informatics"/>
            <person name="Murphy D."/>
        </authorList>
    </citation>
    <scope>NUCLEOTIDE SEQUENCE [LARGE SCALE GENOMIC DNA]</scope>
    <source>
        <strain evidence="3 4">IP08791</strain>
    </source>
</reference>
<dbReference type="SUPFAM" id="SSF46785">
    <property type="entry name" value="Winged helix' DNA-binding domain"/>
    <property type="match status" value="1"/>
</dbReference>
<dbReference type="Gene3D" id="1.10.10.10">
    <property type="entry name" value="Winged helix-like DNA-binding domain superfamily/Winged helix DNA-binding domain"/>
    <property type="match status" value="1"/>
</dbReference>
<dbReference type="PRINTS" id="PR00778">
    <property type="entry name" value="HTHARSR"/>
</dbReference>
<reference evidence="2 5" key="1">
    <citation type="submission" date="2015-03" db="EMBL/GenBank/DDBJ databases">
        <authorList>
            <person name="Murphy D."/>
        </authorList>
    </citation>
    <scope>NUCLEOTIDE SEQUENCE [LARGE SCALE GENOMIC DNA]</scope>
    <source>
        <strain evidence="2 5">IP06005</strain>
    </source>
</reference>
<protein>
    <recommendedName>
        <fullName evidence="1">HTH arsR-type domain-containing protein</fullName>
    </recommendedName>
</protein>